<reference evidence="4" key="1">
    <citation type="submission" date="2021-01" db="EMBL/GenBank/DDBJ databases">
        <authorList>
            <person name="Zahm M."/>
            <person name="Roques C."/>
            <person name="Cabau C."/>
            <person name="Klopp C."/>
            <person name="Donnadieu C."/>
            <person name="Jouanno E."/>
            <person name="Lampietro C."/>
            <person name="Louis A."/>
            <person name="Herpin A."/>
            <person name="Echchiki A."/>
            <person name="Berthelot C."/>
            <person name="Parey E."/>
            <person name="Roest-Crollius H."/>
            <person name="Braasch I."/>
            <person name="Postlethwait J."/>
            <person name="Bobe J."/>
            <person name="Montfort J."/>
            <person name="Bouchez O."/>
            <person name="Begum T."/>
            <person name="Mejri S."/>
            <person name="Adams A."/>
            <person name="Chen W.-J."/>
            <person name="Guiguen Y."/>
        </authorList>
    </citation>
    <scope>NUCLEOTIDE SEQUENCE</scope>
    <source>
        <tissue evidence="4">Blood</tissue>
    </source>
</reference>
<keyword evidence="1 2" id="KW-0175">Coiled coil</keyword>
<keyword evidence="5" id="KW-1185">Reference proteome</keyword>
<organism evidence="4 5">
    <name type="scientific">Albula goreensis</name>
    <dbReference type="NCBI Taxonomy" id="1534307"/>
    <lineage>
        <taxon>Eukaryota</taxon>
        <taxon>Metazoa</taxon>
        <taxon>Chordata</taxon>
        <taxon>Craniata</taxon>
        <taxon>Vertebrata</taxon>
        <taxon>Euteleostomi</taxon>
        <taxon>Actinopterygii</taxon>
        <taxon>Neopterygii</taxon>
        <taxon>Teleostei</taxon>
        <taxon>Albuliformes</taxon>
        <taxon>Albulidae</taxon>
        <taxon>Albula</taxon>
    </lineage>
</organism>
<dbReference type="Proteomes" id="UP000829720">
    <property type="component" value="Unassembled WGS sequence"/>
</dbReference>
<feature type="domain" description="DUF4200" evidence="3">
    <location>
        <begin position="34"/>
        <end position="151"/>
    </location>
</feature>
<dbReference type="PANTHER" id="PTHR21683">
    <property type="entry name" value="COILED-COIL DOMAIN-CONTAINING PROTEIN 42 LIKE-2-LIKE-RELATED"/>
    <property type="match status" value="1"/>
</dbReference>
<dbReference type="AlphaFoldDB" id="A0A8T3DSW2"/>
<dbReference type="EMBL" id="JAERUA010000004">
    <property type="protein sequence ID" value="KAI1900519.1"/>
    <property type="molecule type" value="Genomic_DNA"/>
</dbReference>
<dbReference type="InterPro" id="IPR025252">
    <property type="entry name" value="DUF4200"/>
</dbReference>
<evidence type="ECO:0000256" key="2">
    <source>
        <dbReference type="SAM" id="Coils"/>
    </source>
</evidence>
<gene>
    <name evidence="4" type="ORF">AGOR_G00050770</name>
</gene>
<dbReference type="Pfam" id="PF13863">
    <property type="entry name" value="DUF4200"/>
    <property type="match status" value="1"/>
</dbReference>
<dbReference type="PANTHER" id="PTHR21683:SF2">
    <property type="entry name" value="COILED-COIL DOMAIN-CONTAINING PROTEIN 42 LIKE-2-LIKE"/>
    <property type="match status" value="1"/>
</dbReference>
<sequence>MALNLKDYFRTLYGDQIVNIPLLAEAHVTGTTRLLEKRSEMKELERALAAHKEEFEMRMENLRQHKDDQVEREDQLKKSMLKFDTFLKENDSKCNRAKKKAIIDREVVRQKELEIERLEKDIITLLARKEVLQEKVKRKAIYWEFLDKVIKRSKKFEEIRELLGRIDTLLVTREQLLQKDNEEQEHGEALRLHLRKFVEEQGNLVLQRNNQLSALQTQLDHARMVAFKWETTWNHIQSTAAKETLLLGQIKVVTLNLFHMMGGKTSQDKGVPIDDTVQQLEQIQLFIKDKAVIVSDLRNTDPDPSSSTVAEI</sequence>
<dbReference type="GO" id="GO:0005856">
    <property type="term" value="C:cytoskeleton"/>
    <property type="evidence" value="ECO:0007669"/>
    <property type="project" value="UniProtKB-ARBA"/>
</dbReference>
<proteinExistence type="predicted"/>
<feature type="coiled-coil region" evidence="2">
    <location>
        <begin position="108"/>
        <end position="135"/>
    </location>
</feature>
<dbReference type="InterPro" id="IPR051147">
    <property type="entry name" value="CFAP_domain-containing"/>
</dbReference>
<feature type="coiled-coil region" evidence="2">
    <location>
        <begin position="34"/>
        <end position="79"/>
    </location>
</feature>
<evidence type="ECO:0000256" key="1">
    <source>
        <dbReference type="ARBA" id="ARBA00023054"/>
    </source>
</evidence>
<name>A0A8T3DSW2_9TELE</name>
<evidence type="ECO:0000313" key="4">
    <source>
        <dbReference type="EMBL" id="KAI1900519.1"/>
    </source>
</evidence>
<evidence type="ECO:0000313" key="5">
    <source>
        <dbReference type="Proteomes" id="UP000829720"/>
    </source>
</evidence>
<comment type="caution">
    <text evidence="4">The sequence shown here is derived from an EMBL/GenBank/DDBJ whole genome shotgun (WGS) entry which is preliminary data.</text>
</comment>
<protein>
    <recommendedName>
        <fullName evidence="3">DUF4200 domain-containing protein</fullName>
    </recommendedName>
</protein>
<dbReference type="OrthoDB" id="10264298at2759"/>
<accession>A0A8T3DSW2</accession>
<evidence type="ECO:0000259" key="3">
    <source>
        <dbReference type="Pfam" id="PF13863"/>
    </source>
</evidence>